<evidence type="ECO:0000256" key="8">
    <source>
        <dbReference type="ARBA" id="ARBA00023010"/>
    </source>
</evidence>
<evidence type="ECO:0000313" key="12">
    <source>
        <dbReference type="EMBL" id="CBY19053.1"/>
    </source>
</evidence>
<dbReference type="GO" id="GO:0015031">
    <property type="term" value="P:protein transport"/>
    <property type="evidence" value="ECO:0007669"/>
    <property type="project" value="UniProtKB-KW"/>
</dbReference>
<name>E4X9C4_OIKDI</name>
<keyword evidence="7" id="KW-0653">Protein transport</keyword>
<organism evidence="12">
    <name type="scientific">Oikopleura dioica</name>
    <name type="common">Tunicate</name>
    <dbReference type="NCBI Taxonomy" id="34765"/>
    <lineage>
        <taxon>Eukaryota</taxon>
        <taxon>Metazoa</taxon>
        <taxon>Chordata</taxon>
        <taxon>Tunicata</taxon>
        <taxon>Appendicularia</taxon>
        <taxon>Copelata</taxon>
        <taxon>Oikopleuridae</taxon>
        <taxon>Oikopleura</taxon>
    </lineage>
</organism>
<evidence type="ECO:0000256" key="10">
    <source>
        <dbReference type="ARBA" id="ARBA00037748"/>
    </source>
</evidence>
<sequence length="399" mass="45005">MRLSVLIGISSIRSEFVATTEWQIVPDNEPLPPGLHYSIDFSTGERKAKLLEPEEPNADTESSLVLIPEEAGHAENKKEDKPELTEAQKQSIKKINDYLNEQELHKTEPRNFDELGVELVADFDLMKNITIALKTAESVEVKERALEELEFLVHQIDNAADLMQLDGVELLLELIENGVSEKIRKFSAETVAAAAQGNSKVKVEFVNGRAVSRLLTQIIKAESDAWTKKLLYPLGAIIRDFPYAQSIFYRHGGAQILLELSKQKNFALKSLHLISDLLREEKEGTDEESDENRKKQYRELHTKKRFLLEEICSTVPSQLSLFSSASYIDALVAIIEYTIESCAGNEADLLRKSLVPVQTKLKQSCVEETHDAEESQIYCPLLHRVENLIGGLNSFKEEL</sequence>
<keyword evidence="8" id="KW-0811">Translocation</keyword>
<evidence type="ECO:0000256" key="2">
    <source>
        <dbReference type="ARBA" id="ARBA00010588"/>
    </source>
</evidence>
<dbReference type="GO" id="GO:0000774">
    <property type="term" value="F:adenyl-nucleotide exchange factor activity"/>
    <property type="evidence" value="ECO:0007669"/>
    <property type="project" value="TreeGrafter"/>
</dbReference>
<keyword evidence="6" id="KW-0256">Endoplasmic reticulum</keyword>
<dbReference type="Gene3D" id="1.25.10.10">
    <property type="entry name" value="Leucine-rich Repeat Variant"/>
    <property type="match status" value="1"/>
</dbReference>
<reference evidence="12" key="1">
    <citation type="journal article" date="2010" name="Science">
        <title>Plasticity of animal genome architecture unmasked by rapid evolution of a pelagic tunicate.</title>
        <authorList>
            <person name="Denoeud F."/>
            <person name="Henriet S."/>
            <person name="Mungpakdee S."/>
            <person name="Aury J.M."/>
            <person name="Da Silva C."/>
            <person name="Brinkmann H."/>
            <person name="Mikhaleva J."/>
            <person name="Olsen L.C."/>
            <person name="Jubin C."/>
            <person name="Canestro C."/>
            <person name="Bouquet J.M."/>
            <person name="Danks G."/>
            <person name="Poulain J."/>
            <person name="Campsteijn C."/>
            <person name="Adamski M."/>
            <person name="Cross I."/>
            <person name="Yadetie F."/>
            <person name="Muffato M."/>
            <person name="Louis A."/>
            <person name="Butcher S."/>
            <person name="Tsagkogeorga G."/>
            <person name="Konrad A."/>
            <person name="Singh S."/>
            <person name="Jensen M.F."/>
            <person name="Cong E.H."/>
            <person name="Eikeseth-Otteraa H."/>
            <person name="Noel B."/>
            <person name="Anthouard V."/>
            <person name="Porcel B.M."/>
            <person name="Kachouri-Lafond R."/>
            <person name="Nishino A."/>
            <person name="Ugolini M."/>
            <person name="Chourrout P."/>
            <person name="Nishida H."/>
            <person name="Aasland R."/>
            <person name="Huzurbazar S."/>
            <person name="Westhof E."/>
            <person name="Delsuc F."/>
            <person name="Lehrach H."/>
            <person name="Reinhardt R."/>
            <person name="Weissenbach J."/>
            <person name="Roy S.W."/>
            <person name="Artiguenave F."/>
            <person name="Postlethwait J.H."/>
            <person name="Manak J.R."/>
            <person name="Thompson E.M."/>
            <person name="Jaillon O."/>
            <person name="Du Pasquier L."/>
            <person name="Boudinot P."/>
            <person name="Liberles D.A."/>
            <person name="Volff J.N."/>
            <person name="Philippe H."/>
            <person name="Lenhard B."/>
            <person name="Roest Crollius H."/>
            <person name="Wincker P."/>
            <person name="Chourrout D."/>
        </authorList>
    </citation>
    <scope>NUCLEOTIDE SEQUENCE [LARGE SCALE GENOMIC DNA]</scope>
</reference>
<evidence type="ECO:0000259" key="11">
    <source>
        <dbReference type="Pfam" id="PF08609"/>
    </source>
</evidence>
<dbReference type="SUPFAM" id="SSF48371">
    <property type="entry name" value="ARM repeat"/>
    <property type="match status" value="1"/>
</dbReference>
<evidence type="ECO:0000256" key="9">
    <source>
        <dbReference type="ARBA" id="ARBA00023180"/>
    </source>
</evidence>
<feature type="domain" description="Nucleotide exchange factor Fes1" evidence="11">
    <location>
        <begin position="90"/>
        <end position="162"/>
    </location>
</feature>
<dbReference type="PANTHER" id="PTHR19316">
    <property type="entry name" value="PROTEIN FOLDING REGULATOR"/>
    <property type="match status" value="1"/>
</dbReference>
<dbReference type="Pfam" id="PF08609">
    <property type="entry name" value="Fes1"/>
    <property type="match status" value="1"/>
</dbReference>
<protein>
    <recommendedName>
        <fullName evidence="3">Nucleotide exchange factor SIL1</fullName>
    </recommendedName>
</protein>
<gene>
    <name evidence="12" type="ORF">GSOID_T00004472001</name>
</gene>
<accession>E4X9C4</accession>
<evidence type="ECO:0000256" key="7">
    <source>
        <dbReference type="ARBA" id="ARBA00022927"/>
    </source>
</evidence>
<evidence type="ECO:0000256" key="4">
    <source>
        <dbReference type="ARBA" id="ARBA00022448"/>
    </source>
</evidence>
<dbReference type="EMBL" id="FN653030">
    <property type="protein sequence ID" value="CBY19053.1"/>
    <property type="molecule type" value="Genomic_DNA"/>
</dbReference>
<dbReference type="InterPro" id="IPR013918">
    <property type="entry name" value="Nucleotide_exch_fac_Fes1"/>
</dbReference>
<dbReference type="GO" id="GO:0005788">
    <property type="term" value="C:endoplasmic reticulum lumen"/>
    <property type="evidence" value="ECO:0007669"/>
    <property type="project" value="UniProtKB-SubCell"/>
</dbReference>
<dbReference type="Proteomes" id="UP000001307">
    <property type="component" value="Unassembled WGS sequence"/>
</dbReference>
<comment type="similarity">
    <text evidence="2">Belongs to the SIL1 family.</text>
</comment>
<evidence type="ECO:0000256" key="3">
    <source>
        <dbReference type="ARBA" id="ARBA00015352"/>
    </source>
</evidence>
<dbReference type="InterPro" id="IPR050693">
    <property type="entry name" value="Hsp70_NEF-Inhibitors"/>
</dbReference>
<proteinExistence type="inferred from homology"/>
<evidence type="ECO:0000256" key="1">
    <source>
        <dbReference type="ARBA" id="ARBA00004319"/>
    </source>
</evidence>
<keyword evidence="5" id="KW-0732">Signal</keyword>
<dbReference type="InterPro" id="IPR016024">
    <property type="entry name" value="ARM-type_fold"/>
</dbReference>
<dbReference type="InterPro" id="IPR011989">
    <property type="entry name" value="ARM-like"/>
</dbReference>
<dbReference type="InParanoid" id="E4X9C4"/>
<keyword evidence="13" id="KW-1185">Reference proteome</keyword>
<comment type="function">
    <text evidence="10">Required for protein translocation and folding in the endoplasmic reticulum (ER). Functions as a nucleotide exchange factor for the ER lumenal chaperone HSPA5.</text>
</comment>
<dbReference type="FunCoup" id="E4X9C4">
    <property type="interactions" value="55"/>
</dbReference>
<dbReference type="OrthoDB" id="448649at2759"/>
<dbReference type="AlphaFoldDB" id="E4X9C4"/>
<keyword evidence="4" id="KW-0813">Transport</keyword>
<keyword evidence="9" id="KW-0325">Glycoprotein</keyword>
<comment type="subcellular location">
    <subcellularLocation>
        <location evidence="1">Endoplasmic reticulum lumen</location>
    </subcellularLocation>
</comment>
<evidence type="ECO:0000313" key="13">
    <source>
        <dbReference type="Proteomes" id="UP000001307"/>
    </source>
</evidence>
<evidence type="ECO:0000256" key="6">
    <source>
        <dbReference type="ARBA" id="ARBA00022824"/>
    </source>
</evidence>
<dbReference type="PANTHER" id="PTHR19316:SF35">
    <property type="entry name" value="NUCLEOTIDE EXCHANGE FACTOR SIL1"/>
    <property type="match status" value="1"/>
</dbReference>
<evidence type="ECO:0000256" key="5">
    <source>
        <dbReference type="ARBA" id="ARBA00022729"/>
    </source>
</evidence>